<comment type="caution">
    <text evidence="2">The sequence shown here is derived from an EMBL/GenBank/DDBJ whole genome shotgun (WGS) entry which is preliminary data.</text>
</comment>
<evidence type="ECO:0008006" key="4">
    <source>
        <dbReference type="Google" id="ProtNLM"/>
    </source>
</evidence>
<evidence type="ECO:0000256" key="1">
    <source>
        <dbReference type="SAM" id="SignalP"/>
    </source>
</evidence>
<dbReference type="EMBL" id="VKGK01000004">
    <property type="protein sequence ID" value="TRY15389.1"/>
    <property type="molecule type" value="Genomic_DNA"/>
</dbReference>
<keyword evidence="3" id="KW-1185">Reference proteome</keyword>
<sequence>MANHQLALNLTWLLATLLASGCSLNNIGLASESHIELYKHAKIVTHQAYGLHLYTEPVVGIQLGYIKQRLVYPLFSDNHDLCIDQVIGESSENNNPSDQQEYSAIPLFVSSQQTGLGLSASSYHIRVNLGTTSRNTLRINQADSVSIYYINEAQQRDEDICAVLTSKPTDKDINDDI</sequence>
<reference evidence="3" key="1">
    <citation type="submission" date="2019-07" db="EMBL/GenBank/DDBJ databases">
        <title>Shewanella sp. YLB-08 draft genomic sequence.</title>
        <authorList>
            <person name="Yu L."/>
        </authorList>
    </citation>
    <scope>NUCLEOTIDE SEQUENCE [LARGE SCALE GENOMIC DNA]</scope>
    <source>
        <strain evidence="3">JCM 20706</strain>
    </source>
</reference>
<dbReference type="RefSeq" id="WP_185972728.1">
    <property type="nucleotide sequence ID" value="NZ_VKGK01000004.1"/>
</dbReference>
<name>A0A553JSF9_SHEHA</name>
<proteinExistence type="predicted"/>
<evidence type="ECO:0000313" key="2">
    <source>
        <dbReference type="EMBL" id="TRY15389.1"/>
    </source>
</evidence>
<feature type="signal peptide" evidence="1">
    <location>
        <begin position="1"/>
        <end position="21"/>
    </location>
</feature>
<organism evidence="2 3">
    <name type="scientific">Shewanella hanedai</name>
    <name type="common">Alteromonas hanedai</name>
    <dbReference type="NCBI Taxonomy" id="25"/>
    <lineage>
        <taxon>Bacteria</taxon>
        <taxon>Pseudomonadati</taxon>
        <taxon>Pseudomonadota</taxon>
        <taxon>Gammaproteobacteria</taxon>
        <taxon>Alteromonadales</taxon>
        <taxon>Shewanellaceae</taxon>
        <taxon>Shewanella</taxon>
    </lineage>
</organism>
<gene>
    <name evidence="2" type="ORF">FN961_04830</name>
</gene>
<evidence type="ECO:0000313" key="3">
    <source>
        <dbReference type="Proteomes" id="UP000318126"/>
    </source>
</evidence>
<protein>
    <recommendedName>
        <fullName evidence="4">Lipoprotein</fullName>
    </recommendedName>
</protein>
<feature type="chain" id="PRO_5021712583" description="Lipoprotein" evidence="1">
    <location>
        <begin position="22"/>
        <end position="177"/>
    </location>
</feature>
<keyword evidence="1" id="KW-0732">Signal</keyword>
<dbReference type="AlphaFoldDB" id="A0A553JSF9"/>
<dbReference type="Proteomes" id="UP000318126">
    <property type="component" value="Unassembled WGS sequence"/>
</dbReference>
<accession>A0A553JSF9</accession>